<feature type="transmembrane region" description="Helical" evidence="4">
    <location>
        <begin position="258"/>
        <end position="277"/>
    </location>
</feature>
<comment type="caution">
    <text evidence="6">The sequence shown here is derived from an EMBL/GenBank/DDBJ whole genome shotgun (WGS) entry which is preliminary data.</text>
</comment>
<dbReference type="Proteomes" id="UP000483035">
    <property type="component" value="Unassembled WGS sequence"/>
</dbReference>
<evidence type="ECO:0000256" key="1">
    <source>
        <dbReference type="ARBA" id="ARBA00022692"/>
    </source>
</evidence>
<dbReference type="InterPro" id="IPR010645">
    <property type="entry name" value="MFS_4"/>
</dbReference>
<keyword evidence="3 4" id="KW-0472">Membrane</keyword>
<feature type="transmembrane region" description="Helical" evidence="4">
    <location>
        <begin position="375"/>
        <end position="400"/>
    </location>
</feature>
<name>A0A6L9U1Q8_9HYPH</name>
<dbReference type="SUPFAM" id="SSF103473">
    <property type="entry name" value="MFS general substrate transporter"/>
    <property type="match status" value="1"/>
</dbReference>
<keyword evidence="2 4" id="KW-1133">Transmembrane helix</keyword>
<feature type="transmembrane region" description="Helical" evidence="4">
    <location>
        <begin position="53"/>
        <end position="76"/>
    </location>
</feature>
<organism evidence="6 7">
    <name type="scientific">Rhizobium lusitanum</name>
    <dbReference type="NCBI Taxonomy" id="293958"/>
    <lineage>
        <taxon>Bacteria</taxon>
        <taxon>Pseudomonadati</taxon>
        <taxon>Pseudomonadota</taxon>
        <taxon>Alphaproteobacteria</taxon>
        <taxon>Hyphomicrobiales</taxon>
        <taxon>Rhizobiaceae</taxon>
        <taxon>Rhizobium/Agrobacterium group</taxon>
        <taxon>Rhizobium</taxon>
    </lineage>
</organism>
<evidence type="ECO:0000313" key="7">
    <source>
        <dbReference type="Proteomes" id="UP000483035"/>
    </source>
</evidence>
<dbReference type="InterPro" id="IPR020846">
    <property type="entry name" value="MFS_dom"/>
</dbReference>
<dbReference type="AlphaFoldDB" id="A0A6L9U1Q8"/>
<feature type="transmembrane region" description="Helical" evidence="4">
    <location>
        <begin position="88"/>
        <end position="108"/>
    </location>
</feature>
<feature type="transmembrane region" description="Helical" evidence="4">
    <location>
        <begin position="284"/>
        <end position="302"/>
    </location>
</feature>
<dbReference type="PANTHER" id="PTHR23537:SF1">
    <property type="entry name" value="SUGAR TRANSPORTER"/>
    <property type="match status" value="1"/>
</dbReference>
<feature type="transmembrane region" description="Helical" evidence="4">
    <location>
        <begin position="348"/>
        <end position="369"/>
    </location>
</feature>
<feature type="transmembrane region" description="Helical" evidence="4">
    <location>
        <begin position="217"/>
        <end position="238"/>
    </location>
</feature>
<keyword evidence="1 4" id="KW-0812">Transmembrane</keyword>
<evidence type="ECO:0000256" key="2">
    <source>
        <dbReference type="ARBA" id="ARBA00022989"/>
    </source>
</evidence>
<protein>
    <submittedName>
        <fullName evidence="6">YbfB/YjiJ family MFS transporter</fullName>
    </submittedName>
</protein>
<dbReference type="GO" id="GO:0022857">
    <property type="term" value="F:transmembrane transporter activity"/>
    <property type="evidence" value="ECO:0007669"/>
    <property type="project" value="InterPro"/>
</dbReference>
<gene>
    <name evidence="6" type="ORF">GR212_06115</name>
</gene>
<dbReference type="Gene3D" id="1.20.1250.20">
    <property type="entry name" value="MFS general substrate transporter like domains"/>
    <property type="match status" value="2"/>
</dbReference>
<dbReference type="InterPro" id="IPR036259">
    <property type="entry name" value="MFS_trans_sf"/>
</dbReference>
<dbReference type="EMBL" id="WUEY01000002">
    <property type="protein sequence ID" value="NEI69144.1"/>
    <property type="molecule type" value="Genomic_DNA"/>
</dbReference>
<sequence length="410" mass="43190">MTDATTHEIDRNHHGTRMAWRAVLSAFCACLIGIGLARFAYTPLLPAIVDAHWFEASAAAYLGAANLSGYLAGALLGRPVAARISTVLTLRIMMLAATAAFFACAFPISFPWFFAWRFAAGLAGGALMVLAAPAVLPLVPPSRRGLASGVIFMGIGAGVALSGTLVPLLLQQGLRQTWLGLGALSLLLTVVAWAGWPHDDAIDSAPAQHAAHLPKRWTLRALYIEYALNAAGWVPHMIFLVDFVARGLGSGLQVGAEYWVLFGLGATVGPILAGHLADRTGFAAALRFAFLLEAVAVAIPAFGLGQGWLIVSSLIVGAFVTGTVPLMLGRIAELLPHHPAQQKTAWSLATVFFALFQAAAAYGLSFVFARTGGNYYMLFFIGTGAMVLALAIDLAVAAFVRAPRENARAP</sequence>
<feature type="transmembrane region" description="Helical" evidence="4">
    <location>
        <begin position="20"/>
        <end position="41"/>
    </location>
</feature>
<dbReference type="RefSeq" id="WP_163985565.1">
    <property type="nucleotide sequence ID" value="NZ_WUEY01000002.1"/>
</dbReference>
<feature type="transmembrane region" description="Helical" evidence="4">
    <location>
        <begin position="308"/>
        <end position="328"/>
    </location>
</feature>
<reference evidence="6 7" key="1">
    <citation type="submission" date="2019-12" db="EMBL/GenBank/DDBJ databases">
        <title>Rhizobium genotypes associated with high levels of biological nitrogen fixation by grain legumes in a temperate-maritime cropping system.</title>
        <authorList>
            <person name="Maluk M."/>
            <person name="Francesc Ferrando Molina F."/>
            <person name="Lopez Del Egido L."/>
            <person name="Lafos M."/>
            <person name="Langarica-Fuentes A."/>
            <person name="Gebre Yohannes G."/>
            <person name="Young M.W."/>
            <person name="Martin P."/>
            <person name="Gantlett R."/>
            <person name="Kenicer G."/>
            <person name="Hawes C."/>
            <person name="Begg G.S."/>
            <person name="Quilliam R.S."/>
            <person name="Squire G.R."/>
            <person name="Poole P.S."/>
            <person name="Young P.W."/>
            <person name="Iannetta P.M."/>
            <person name="James E.K."/>
        </authorList>
    </citation>
    <scope>NUCLEOTIDE SEQUENCE [LARGE SCALE GENOMIC DNA]</scope>
    <source>
        <strain evidence="6 7">JHI1118</strain>
    </source>
</reference>
<feature type="transmembrane region" description="Helical" evidence="4">
    <location>
        <begin position="146"/>
        <end position="170"/>
    </location>
</feature>
<evidence type="ECO:0000256" key="4">
    <source>
        <dbReference type="SAM" id="Phobius"/>
    </source>
</evidence>
<feature type="domain" description="Major facilitator superfamily (MFS) profile" evidence="5">
    <location>
        <begin position="21"/>
        <end position="401"/>
    </location>
</feature>
<dbReference type="Pfam" id="PF06779">
    <property type="entry name" value="MFS_4"/>
    <property type="match status" value="1"/>
</dbReference>
<proteinExistence type="predicted"/>
<dbReference type="PANTHER" id="PTHR23537">
    <property type="match status" value="1"/>
</dbReference>
<evidence type="ECO:0000313" key="6">
    <source>
        <dbReference type="EMBL" id="NEI69144.1"/>
    </source>
</evidence>
<dbReference type="GO" id="GO:0005886">
    <property type="term" value="C:plasma membrane"/>
    <property type="evidence" value="ECO:0007669"/>
    <property type="project" value="TreeGrafter"/>
</dbReference>
<dbReference type="PROSITE" id="PS50850">
    <property type="entry name" value="MFS"/>
    <property type="match status" value="1"/>
</dbReference>
<accession>A0A6L9U1Q8</accession>
<feature type="transmembrane region" description="Helical" evidence="4">
    <location>
        <begin position="114"/>
        <end position="139"/>
    </location>
</feature>
<evidence type="ECO:0000256" key="3">
    <source>
        <dbReference type="ARBA" id="ARBA00023136"/>
    </source>
</evidence>
<feature type="transmembrane region" description="Helical" evidence="4">
    <location>
        <begin position="176"/>
        <end position="196"/>
    </location>
</feature>
<evidence type="ECO:0000259" key="5">
    <source>
        <dbReference type="PROSITE" id="PS50850"/>
    </source>
</evidence>